<dbReference type="Proteomes" id="UP000607653">
    <property type="component" value="Unassembled WGS sequence"/>
</dbReference>
<comment type="caution">
    <text evidence="1">The sequence shown here is derived from an EMBL/GenBank/DDBJ whole genome shotgun (WGS) entry which is preliminary data.</text>
</comment>
<name>A0A822Y374_NELNU</name>
<dbReference type="AlphaFoldDB" id="A0A822Y374"/>
<protein>
    <submittedName>
        <fullName evidence="1">Uncharacterized protein</fullName>
    </submittedName>
</protein>
<proteinExistence type="predicted"/>
<evidence type="ECO:0000313" key="3">
    <source>
        <dbReference type="Proteomes" id="UP000607653"/>
    </source>
</evidence>
<organism evidence="1 3">
    <name type="scientific">Nelumbo nucifera</name>
    <name type="common">Sacred lotus</name>
    <dbReference type="NCBI Taxonomy" id="4432"/>
    <lineage>
        <taxon>Eukaryota</taxon>
        <taxon>Viridiplantae</taxon>
        <taxon>Streptophyta</taxon>
        <taxon>Embryophyta</taxon>
        <taxon>Tracheophyta</taxon>
        <taxon>Spermatophyta</taxon>
        <taxon>Magnoliopsida</taxon>
        <taxon>Proteales</taxon>
        <taxon>Nelumbonaceae</taxon>
        <taxon>Nelumbo</taxon>
    </lineage>
</organism>
<evidence type="ECO:0000313" key="2">
    <source>
        <dbReference type="EMBL" id="DAD25674.1"/>
    </source>
</evidence>
<dbReference type="EMBL" id="DUZY01000001">
    <property type="protein sequence ID" value="DAD25515.1"/>
    <property type="molecule type" value="Genomic_DNA"/>
</dbReference>
<gene>
    <name evidence="1" type="ORF">HUJ06_026979</name>
    <name evidence="2" type="ORF">HUJ06_027138</name>
</gene>
<keyword evidence="3" id="KW-1185">Reference proteome</keyword>
<reference evidence="1 3" key="1">
    <citation type="journal article" date="2020" name="Mol. Biol. Evol.">
        <title>Distinct Expression and Methylation Patterns for Genes with Different Fates following a Single Whole-Genome Duplication in Flowering Plants.</title>
        <authorList>
            <person name="Shi T."/>
            <person name="Rahmani R.S."/>
            <person name="Gugger P.F."/>
            <person name="Wang M."/>
            <person name="Li H."/>
            <person name="Zhang Y."/>
            <person name="Li Z."/>
            <person name="Wang Q."/>
            <person name="Van de Peer Y."/>
            <person name="Marchal K."/>
            <person name="Chen J."/>
        </authorList>
    </citation>
    <scope>NUCLEOTIDE SEQUENCE [LARGE SCALE GENOMIC DNA]</scope>
    <source>
        <tissue evidence="1">Leaf</tissue>
    </source>
</reference>
<evidence type="ECO:0000313" key="1">
    <source>
        <dbReference type="EMBL" id="DAD25515.1"/>
    </source>
</evidence>
<accession>A0A822Y374</accession>
<dbReference type="EMBL" id="DUZY01000001">
    <property type="protein sequence ID" value="DAD25674.1"/>
    <property type="molecule type" value="Genomic_DNA"/>
</dbReference>
<sequence length="136" mass="15818">MQNRLTLEEYTEAMIMELEQLDDERLKALTTLKAYHQRVARNYNRNVRPQVFQEGDLVWKQIQPARSDQRLGKFSPNWEGPYGVSKLLPNGAYRLKFLSGEDLPAPVNGLFLKDYVPQHMECRLRDPCGEPAPENK</sequence>